<dbReference type="RefSeq" id="WP_130421618.1">
    <property type="nucleotide sequence ID" value="NZ_SHKW01000001.1"/>
</dbReference>
<dbReference type="AlphaFoldDB" id="A0A4Q7YZ03"/>
<proteinExistence type="predicted"/>
<sequence length="70" mass="8059">MTETVSNYFVFLVLPTIFIAVWSYILLYNRRVKKRIKQIEASGRHLTSEEEGISLVTLEKERTGRIGGIS</sequence>
<evidence type="ECO:0000313" key="3">
    <source>
        <dbReference type="Proteomes" id="UP000292958"/>
    </source>
</evidence>
<evidence type="ECO:0000256" key="1">
    <source>
        <dbReference type="SAM" id="Phobius"/>
    </source>
</evidence>
<organism evidence="2 3">
    <name type="scientific">Edaphobacter modestus</name>
    <dbReference type="NCBI Taxonomy" id="388466"/>
    <lineage>
        <taxon>Bacteria</taxon>
        <taxon>Pseudomonadati</taxon>
        <taxon>Acidobacteriota</taxon>
        <taxon>Terriglobia</taxon>
        <taxon>Terriglobales</taxon>
        <taxon>Acidobacteriaceae</taxon>
        <taxon>Edaphobacter</taxon>
    </lineage>
</organism>
<accession>A0A4Q7YZ03</accession>
<protein>
    <submittedName>
        <fullName evidence="2">Uncharacterized protein</fullName>
    </submittedName>
</protein>
<keyword evidence="1" id="KW-0812">Transmembrane</keyword>
<keyword evidence="3" id="KW-1185">Reference proteome</keyword>
<feature type="transmembrane region" description="Helical" evidence="1">
    <location>
        <begin position="6"/>
        <end position="27"/>
    </location>
</feature>
<comment type="caution">
    <text evidence="2">The sequence shown here is derived from an EMBL/GenBank/DDBJ whole genome shotgun (WGS) entry which is preliminary data.</text>
</comment>
<keyword evidence="1" id="KW-0472">Membrane</keyword>
<dbReference type="Proteomes" id="UP000292958">
    <property type="component" value="Unassembled WGS sequence"/>
</dbReference>
<evidence type="ECO:0000313" key="2">
    <source>
        <dbReference type="EMBL" id="RZU43222.1"/>
    </source>
</evidence>
<keyword evidence="1" id="KW-1133">Transmembrane helix</keyword>
<gene>
    <name evidence="2" type="ORF">BDD14_4857</name>
</gene>
<reference evidence="2 3" key="1">
    <citation type="submission" date="2019-02" db="EMBL/GenBank/DDBJ databases">
        <title>Genomic Encyclopedia of Archaeal and Bacterial Type Strains, Phase II (KMG-II): from individual species to whole genera.</title>
        <authorList>
            <person name="Goeker M."/>
        </authorList>
    </citation>
    <scope>NUCLEOTIDE SEQUENCE [LARGE SCALE GENOMIC DNA]</scope>
    <source>
        <strain evidence="2 3">DSM 18101</strain>
    </source>
</reference>
<dbReference type="OrthoDB" id="123405at2"/>
<dbReference type="EMBL" id="SHKW01000001">
    <property type="protein sequence ID" value="RZU43222.1"/>
    <property type="molecule type" value="Genomic_DNA"/>
</dbReference>
<name>A0A4Q7YZ03_9BACT</name>